<accession>A0A8J5N2X7</accession>
<dbReference type="PROSITE" id="PS51406">
    <property type="entry name" value="FIBRINOGEN_C_2"/>
    <property type="match status" value="1"/>
</dbReference>
<sequence length="205" mass="23250">MNDSGVFLIFPKQSPSGVNVYCEFEGGKAWTVFLARRQHTPQENFTRPWRDYRNGFGNPLGEYWLGNDNLHALTDRETRYQLRVVARSLEGVERSGEWQMYQLNLNQYVTTSQLGDALQYSDGMTFTTMDSDHDAWPHGNCAAFTGGGGWWFRSCSDALPTAPLSKYGDEDDTTLSWKIFSPSGPSAVTLSEIRFMVRRQCSGRC</sequence>
<dbReference type="InterPro" id="IPR050373">
    <property type="entry name" value="Fibrinogen_C-term_domain"/>
</dbReference>
<dbReference type="InterPro" id="IPR002181">
    <property type="entry name" value="Fibrinogen_a/b/g_C_dom"/>
</dbReference>
<gene>
    <name evidence="2" type="primary">Fgl1-L1</name>
    <name evidence="2" type="ORF">Hamer_G009626</name>
</gene>
<evidence type="ECO:0000259" key="1">
    <source>
        <dbReference type="PROSITE" id="PS51406"/>
    </source>
</evidence>
<dbReference type="SUPFAM" id="SSF56496">
    <property type="entry name" value="Fibrinogen C-terminal domain-like"/>
    <property type="match status" value="1"/>
</dbReference>
<comment type="caution">
    <text evidence="2">The sequence shown here is derived from an EMBL/GenBank/DDBJ whole genome shotgun (WGS) entry which is preliminary data.</text>
</comment>
<proteinExistence type="predicted"/>
<dbReference type="InterPro" id="IPR036056">
    <property type="entry name" value="Fibrinogen-like_C"/>
</dbReference>
<feature type="domain" description="Fibrinogen C-terminal" evidence="1">
    <location>
        <begin position="1"/>
        <end position="201"/>
    </location>
</feature>
<dbReference type="InterPro" id="IPR014716">
    <property type="entry name" value="Fibrinogen_a/b/g_C_1"/>
</dbReference>
<dbReference type="EMBL" id="JAHLQT010011563">
    <property type="protein sequence ID" value="KAG7172270.1"/>
    <property type="molecule type" value="Genomic_DNA"/>
</dbReference>
<name>A0A8J5N2X7_HOMAM</name>
<dbReference type="Gene3D" id="3.90.215.10">
    <property type="entry name" value="Gamma Fibrinogen, chain A, domain 1"/>
    <property type="match status" value="1"/>
</dbReference>
<dbReference type="Proteomes" id="UP000747542">
    <property type="component" value="Unassembled WGS sequence"/>
</dbReference>
<protein>
    <submittedName>
        <fullName evidence="2">Fibrinogen-like protein 1-like 1</fullName>
    </submittedName>
</protein>
<dbReference type="AlphaFoldDB" id="A0A8J5N2X7"/>
<dbReference type="GO" id="GO:0005615">
    <property type="term" value="C:extracellular space"/>
    <property type="evidence" value="ECO:0007669"/>
    <property type="project" value="TreeGrafter"/>
</dbReference>
<dbReference type="SMART" id="SM00186">
    <property type="entry name" value="FBG"/>
    <property type="match status" value="1"/>
</dbReference>
<keyword evidence="3" id="KW-1185">Reference proteome</keyword>
<dbReference type="Pfam" id="PF00147">
    <property type="entry name" value="Fibrinogen_C"/>
    <property type="match status" value="1"/>
</dbReference>
<evidence type="ECO:0000313" key="3">
    <source>
        <dbReference type="Proteomes" id="UP000747542"/>
    </source>
</evidence>
<organism evidence="2 3">
    <name type="scientific">Homarus americanus</name>
    <name type="common">American lobster</name>
    <dbReference type="NCBI Taxonomy" id="6706"/>
    <lineage>
        <taxon>Eukaryota</taxon>
        <taxon>Metazoa</taxon>
        <taxon>Ecdysozoa</taxon>
        <taxon>Arthropoda</taxon>
        <taxon>Crustacea</taxon>
        <taxon>Multicrustacea</taxon>
        <taxon>Malacostraca</taxon>
        <taxon>Eumalacostraca</taxon>
        <taxon>Eucarida</taxon>
        <taxon>Decapoda</taxon>
        <taxon>Pleocyemata</taxon>
        <taxon>Astacidea</taxon>
        <taxon>Nephropoidea</taxon>
        <taxon>Nephropidae</taxon>
        <taxon>Homarus</taxon>
    </lineage>
</organism>
<dbReference type="PANTHER" id="PTHR19143">
    <property type="entry name" value="FIBRINOGEN/TENASCIN/ANGIOPOEITIN"/>
    <property type="match status" value="1"/>
</dbReference>
<evidence type="ECO:0000313" key="2">
    <source>
        <dbReference type="EMBL" id="KAG7172270.1"/>
    </source>
</evidence>
<reference evidence="2" key="1">
    <citation type="journal article" date="2021" name="Sci. Adv.">
        <title>The American lobster genome reveals insights on longevity, neural, and immune adaptations.</title>
        <authorList>
            <person name="Polinski J.M."/>
            <person name="Zimin A.V."/>
            <person name="Clark K.F."/>
            <person name="Kohn A.B."/>
            <person name="Sadowski N."/>
            <person name="Timp W."/>
            <person name="Ptitsyn A."/>
            <person name="Khanna P."/>
            <person name="Romanova D.Y."/>
            <person name="Williams P."/>
            <person name="Greenwood S.J."/>
            <person name="Moroz L.L."/>
            <person name="Walt D.R."/>
            <person name="Bodnar A.G."/>
        </authorList>
    </citation>
    <scope>NUCLEOTIDE SEQUENCE</scope>
    <source>
        <strain evidence="2">GMGI-L3</strain>
    </source>
</reference>